<dbReference type="AlphaFoldDB" id="A0A8J3Z8R3"/>
<evidence type="ECO:0000313" key="2">
    <source>
        <dbReference type="Proteomes" id="UP000612585"/>
    </source>
</evidence>
<proteinExistence type="predicted"/>
<dbReference type="EMBL" id="BOPG01000027">
    <property type="protein sequence ID" value="GIJ57005.1"/>
    <property type="molecule type" value="Genomic_DNA"/>
</dbReference>
<keyword evidence="2" id="KW-1185">Reference proteome</keyword>
<reference evidence="1" key="1">
    <citation type="submission" date="2021-01" db="EMBL/GenBank/DDBJ databases">
        <title>Whole genome shotgun sequence of Virgisporangium aurantiacum NBRC 16421.</title>
        <authorList>
            <person name="Komaki H."/>
            <person name="Tamura T."/>
        </authorList>
    </citation>
    <scope>NUCLEOTIDE SEQUENCE</scope>
    <source>
        <strain evidence="1">NBRC 16421</strain>
    </source>
</reference>
<sequence length="175" mass="18809">MTRVAVSGHRQLTAEVAALVSAGVDAELDRLAATGPDLVGLSCLADGADQIFALAVLNRGGSIEAIVPAELYRDGIPDEDKPAYDTLLGRSSEVYRCDHRESTSEAHMDASRLMIDKADHLIAVWDGKPARGYGGTADVVEYARASRCIWTHTLLTSRRTGRSGWSTNRGLRPTS</sequence>
<dbReference type="Gene3D" id="3.40.50.450">
    <property type="match status" value="1"/>
</dbReference>
<organism evidence="1 2">
    <name type="scientific">Virgisporangium aurantiacum</name>
    <dbReference type="NCBI Taxonomy" id="175570"/>
    <lineage>
        <taxon>Bacteria</taxon>
        <taxon>Bacillati</taxon>
        <taxon>Actinomycetota</taxon>
        <taxon>Actinomycetes</taxon>
        <taxon>Micromonosporales</taxon>
        <taxon>Micromonosporaceae</taxon>
        <taxon>Virgisporangium</taxon>
    </lineage>
</organism>
<name>A0A8J3Z8R3_9ACTN</name>
<evidence type="ECO:0000313" key="1">
    <source>
        <dbReference type="EMBL" id="GIJ57005.1"/>
    </source>
</evidence>
<protein>
    <submittedName>
        <fullName evidence="1">Uncharacterized protein</fullName>
    </submittedName>
</protein>
<gene>
    <name evidence="1" type="ORF">Vau01_045210</name>
</gene>
<dbReference type="Proteomes" id="UP000612585">
    <property type="component" value="Unassembled WGS sequence"/>
</dbReference>
<comment type="caution">
    <text evidence="1">The sequence shown here is derived from an EMBL/GenBank/DDBJ whole genome shotgun (WGS) entry which is preliminary data.</text>
</comment>
<dbReference type="RefSeq" id="WP_203996015.1">
    <property type="nucleotide sequence ID" value="NZ_BOPG01000027.1"/>
</dbReference>
<accession>A0A8J3Z8R3</accession>
<dbReference type="SUPFAM" id="SSF102405">
    <property type="entry name" value="MCP/YpsA-like"/>
    <property type="match status" value="1"/>
</dbReference>